<dbReference type="Gene3D" id="3.40.250.10">
    <property type="entry name" value="Rhodanese-like domain"/>
    <property type="match status" value="1"/>
</dbReference>
<dbReference type="RefSeq" id="WP_269009890.1">
    <property type="nucleotide sequence ID" value="NZ_JAANOH010000002.1"/>
</dbReference>
<dbReference type="CDD" id="cd00158">
    <property type="entry name" value="RHOD"/>
    <property type="match status" value="1"/>
</dbReference>
<dbReference type="InterPro" id="IPR001763">
    <property type="entry name" value="Rhodanese-like_dom"/>
</dbReference>
<dbReference type="SMART" id="SM00450">
    <property type="entry name" value="RHOD"/>
    <property type="match status" value="1"/>
</dbReference>
<keyword evidence="3" id="KW-1185">Reference proteome</keyword>
<accession>A0ABT4JFE8</accession>
<dbReference type="Proteomes" id="UP001321186">
    <property type="component" value="Unassembled WGS sequence"/>
</dbReference>
<comment type="caution">
    <text evidence="2">The sequence shown here is derived from an EMBL/GenBank/DDBJ whole genome shotgun (WGS) entry which is preliminary data.</text>
</comment>
<proteinExistence type="predicted"/>
<dbReference type="PANTHER" id="PTHR44086:SF13">
    <property type="entry name" value="THIOSULFATE SULFURTRANSFERASE PSPE"/>
    <property type="match status" value="1"/>
</dbReference>
<name>A0ABT4JFE8_9BACT</name>
<feature type="domain" description="Rhodanese" evidence="1">
    <location>
        <begin position="16"/>
        <end position="97"/>
    </location>
</feature>
<evidence type="ECO:0000259" key="1">
    <source>
        <dbReference type="PROSITE" id="PS50206"/>
    </source>
</evidence>
<evidence type="ECO:0000313" key="2">
    <source>
        <dbReference type="EMBL" id="MCZ2475006.1"/>
    </source>
</evidence>
<dbReference type="EMBL" id="JAANOH010000002">
    <property type="protein sequence ID" value="MCZ2475006.1"/>
    <property type="molecule type" value="Genomic_DNA"/>
</dbReference>
<dbReference type="PROSITE" id="PS50206">
    <property type="entry name" value="RHODANESE_3"/>
    <property type="match status" value="1"/>
</dbReference>
<evidence type="ECO:0000313" key="3">
    <source>
        <dbReference type="Proteomes" id="UP001321186"/>
    </source>
</evidence>
<dbReference type="InterPro" id="IPR036873">
    <property type="entry name" value="Rhodanese-like_dom_sf"/>
</dbReference>
<gene>
    <name evidence="2" type="ORF">G9H61_06095</name>
</gene>
<dbReference type="PANTHER" id="PTHR44086">
    <property type="entry name" value="THIOSULFATE SULFURTRANSFERASE RDL2, MITOCHONDRIAL-RELATED"/>
    <property type="match status" value="1"/>
</dbReference>
<organism evidence="2 3">
    <name type="scientific">Aquirufa ecclesiirivi</name>
    <dbReference type="NCBI Taxonomy" id="2715124"/>
    <lineage>
        <taxon>Bacteria</taxon>
        <taxon>Pseudomonadati</taxon>
        <taxon>Bacteroidota</taxon>
        <taxon>Cytophagia</taxon>
        <taxon>Cytophagales</taxon>
        <taxon>Flectobacillaceae</taxon>
        <taxon>Aquirufa</taxon>
    </lineage>
</organism>
<protein>
    <submittedName>
        <fullName evidence="2">Rhodanese-like domain-containing protein</fullName>
    </submittedName>
</protein>
<dbReference type="SUPFAM" id="SSF52821">
    <property type="entry name" value="Rhodanese/Cell cycle control phosphatase"/>
    <property type="match status" value="1"/>
</dbReference>
<sequence>MTPSISIDQLIEKLQQQEAILLLDIRSKEEFEARHIPNAIHVPGEGIPQGLPLHANQALLVTICGKGGGRSEQAAQQLISLGFQATFLAGGTNEWFEKSHLA</sequence>
<reference evidence="2 3" key="1">
    <citation type="submission" date="2020-03" db="EMBL/GenBank/DDBJ databases">
        <authorList>
            <person name="Pitt A."/>
            <person name="Hahn M.W."/>
        </authorList>
    </citation>
    <scope>NUCLEOTIDE SEQUENCE [LARGE SCALE GENOMIC DNA]</scope>
    <source>
        <strain evidence="2 3">5A-MARBSE</strain>
    </source>
</reference>
<dbReference type="Pfam" id="PF00581">
    <property type="entry name" value="Rhodanese"/>
    <property type="match status" value="1"/>
</dbReference>